<keyword evidence="9" id="KW-0804">Transcription</keyword>
<feature type="domain" description="PHD-type" evidence="18">
    <location>
        <begin position="1064"/>
        <end position="1114"/>
    </location>
</feature>
<reference evidence="21" key="1">
    <citation type="journal article" date="2023" name="bioRxiv">
        <title>Scaffold-level genome assemblies of two parasitoid biocontrol wasps reveal the parthenogenesis mechanism and an associated novel virus.</title>
        <authorList>
            <person name="Inwood S."/>
            <person name="Skelly J."/>
            <person name="Guhlin J."/>
            <person name="Harrop T."/>
            <person name="Goldson S."/>
            <person name="Dearden P."/>
        </authorList>
    </citation>
    <scope>NUCLEOTIDE SEQUENCE</scope>
    <source>
        <strain evidence="21">Lincoln</strain>
        <tissue evidence="21">Whole body</tissue>
    </source>
</reference>
<keyword evidence="22" id="KW-1185">Reference proteome</keyword>
<evidence type="ECO:0000256" key="4">
    <source>
        <dbReference type="ARBA" id="ARBA00022771"/>
    </source>
</evidence>
<evidence type="ECO:0000313" key="21">
    <source>
        <dbReference type="EMBL" id="KAK0182818.1"/>
    </source>
</evidence>
<keyword evidence="5" id="KW-0862">Zinc</keyword>
<reference evidence="21" key="2">
    <citation type="submission" date="2023-03" db="EMBL/GenBank/DDBJ databases">
        <authorList>
            <person name="Inwood S.N."/>
            <person name="Skelly J.G."/>
            <person name="Guhlin J."/>
            <person name="Harrop T.W.R."/>
            <person name="Goldson S.G."/>
            <person name="Dearden P.K."/>
        </authorList>
    </citation>
    <scope>NUCLEOTIDE SEQUENCE</scope>
    <source>
        <strain evidence="21">Lincoln</strain>
        <tissue evidence="21">Whole body</tissue>
    </source>
</reference>
<keyword evidence="2" id="KW-0597">Phosphoprotein</keyword>
<feature type="compositionally biased region" description="Acidic residues" evidence="16">
    <location>
        <begin position="1425"/>
        <end position="1456"/>
    </location>
</feature>
<dbReference type="Gene3D" id="3.30.40.10">
    <property type="entry name" value="Zinc/RING finger domain, C3HC4 (zinc finger)"/>
    <property type="match status" value="2"/>
</dbReference>
<dbReference type="InterPro" id="IPR018501">
    <property type="entry name" value="DDT_dom"/>
</dbReference>
<evidence type="ECO:0000256" key="12">
    <source>
        <dbReference type="PROSITE-ProRule" id="PRU00035"/>
    </source>
</evidence>
<dbReference type="GO" id="GO:0031445">
    <property type="term" value="P:regulation of heterochromatin formation"/>
    <property type="evidence" value="ECO:0007669"/>
    <property type="project" value="TreeGrafter"/>
</dbReference>
<dbReference type="InterPro" id="IPR011011">
    <property type="entry name" value="Znf_FYVE_PHD"/>
</dbReference>
<feature type="domain" description="DDT" evidence="19">
    <location>
        <begin position="379"/>
        <end position="444"/>
    </location>
</feature>
<dbReference type="GO" id="GO:0008270">
    <property type="term" value="F:zinc ion binding"/>
    <property type="evidence" value="ECO:0007669"/>
    <property type="project" value="UniProtKB-KW"/>
</dbReference>
<evidence type="ECO:0000256" key="15">
    <source>
        <dbReference type="SAM" id="Coils"/>
    </source>
</evidence>
<dbReference type="InterPro" id="IPR019787">
    <property type="entry name" value="Znf_PHD-finger"/>
</dbReference>
<dbReference type="PROSITE" id="PS50016">
    <property type="entry name" value="ZF_PHD_2"/>
    <property type="match status" value="2"/>
</dbReference>
<dbReference type="SUPFAM" id="SSF47370">
    <property type="entry name" value="Bromodomain"/>
    <property type="match status" value="1"/>
</dbReference>
<dbReference type="InterPro" id="IPR028942">
    <property type="entry name" value="WHIM1_dom"/>
</dbReference>
<feature type="coiled-coil region" evidence="15">
    <location>
        <begin position="309"/>
        <end position="341"/>
    </location>
</feature>
<dbReference type="SMART" id="SM00297">
    <property type="entry name" value="BROMO"/>
    <property type="match status" value="1"/>
</dbReference>
<dbReference type="PROSITE" id="PS01359">
    <property type="entry name" value="ZF_PHD_1"/>
    <property type="match status" value="1"/>
</dbReference>
<feature type="region of interest" description="Disordered" evidence="16">
    <location>
        <begin position="613"/>
        <end position="649"/>
    </location>
</feature>
<dbReference type="PRINTS" id="PR00503">
    <property type="entry name" value="BROMODOMAIN"/>
</dbReference>
<keyword evidence="3" id="KW-0479">Metal-binding</keyword>
<keyword evidence="10 14" id="KW-0539">Nucleus</keyword>
<dbReference type="InterPro" id="IPR013136">
    <property type="entry name" value="WSTF_Acf1_Cbp146"/>
</dbReference>
<evidence type="ECO:0000256" key="2">
    <source>
        <dbReference type="ARBA" id="ARBA00022553"/>
    </source>
</evidence>
<dbReference type="GO" id="GO:0006355">
    <property type="term" value="P:regulation of DNA-templated transcription"/>
    <property type="evidence" value="ECO:0007669"/>
    <property type="project" value="TreeGrafter"/>
</dbReference>
<comment type="subcellular location">
    <subcellularLocation>
        <location evidence="1 14">Nucleus</location>
    </subcellularLocation>
</comment>
<dbReference type="Pfam" id="PF15613">
    <property type="entry name" value="WSD"/>
    <property type="match status" value="1"/>
</dbReference>
<dbReference type="PROSITE" id="PS50827">
    <property type="entry name" value="DDT"/>
    <property type="match status" value="1"/>
</dbReference>
<evidence type="ECO:0000256" key="5">
    <source>
        <dbReference type="ARBA" id="ARBA00022833"/>
    </source>
</evidence>
<feature type="compositionally biased region" description="Polar residues" evidence="16">
    <location>
        <begin position="1462"/>
        <end position="1474"/>
    </location>
</feature>
<dbReference type="SMART" id="SM00571">
    <property type="entry name" value="DDT"/>
    <property type="match status" value="1"/>
</dbReference>
<dbReference type="GO" id="GO:0045740">
    <property type="term" value="P:positive regulation of DNA replication"/>
    <property type="evidence" value="ECO:0007669"/>
    <property type="project" value="TreeGrafter"/>
</dbReference>
<dbReference type="SMART" id="SM00249">
    <property type="entry name" value="PHD"/>
    <property type="match status" value="2"/>
</dbReference>
<feature type="domain" description="WAC" evidence="20">
    <location>
        <begin position="22"/>
        <end position="128"/>
    </location>
</feature>
<evidence type="ECO:0000256" key="10">
    <source>
        <dbReference type="ARBA" id="ARBA00023242"/>
    </source>
</evidence>
<dbReference type="SUPFAM" id="SSF57903">
    <property type="entry name" value="FYVE/PHD zinc finger"/>
    <property type="match status" value="2"/>
</dbReference>
<evidence type="ECO:0000259" key="20">
    <source>
        <dbReference type="PROSITE" id="PS51136"/>
    </source>
</evidence>
<keyword evidence="4 13" id="KW-0863">Zinc-finger</keyword>
<evidence type="ECO:0000259" key="17">
    <source>
        <dbReference type="PROSITE" id="PS50014"/>
    </source>
</evidence>
<evidence type="ECO:0000256" key="11">
    <source>
        <dbReference type="ARBA" id="ARBA00068253"/>
    </source>
</evidence>
<gene>
    <name evidence="21" type="ORF">PV327_000914</name>
</gene>
<proteinExistence type="predicted"/>
<dbReference type="Pfam" id="PF15612">
    <property type="entry name" value="WHIM1"/>
    <property type="match status" value="1"/>
</dbReference>
<evidence type="ECO:0000256" key="3">
    <source>
        <dbReference type="ARBA" id="ARBA00022723"/>
    </source>
</evidence>
<dbReference type="InterPro" id="IPR028941">
    <property type="entry name" value="WHIM2_dom"/>
</dbReference>
<dbReference type="Pfam" id="PF02791">
    <property type="entry name" value="DDT"/>
    <property type="match status" value="1"/>
</dbReference>
<comment type="caution">
    <text evidence="21">The sequence shown here is derived from an EMBL/GenBank/DDBJ whole genome shotgun (WGS) entry which is preliminary data.</text>
</comment>
<keyword evidence="8 12" id="KW-0103">Bromodomain</keyword>
<dbReference type="GO" id="GO:0000228">
    <property type="term" value="C:nuclear chromosome"/>
    <property type="evidence" value="ECO:0007669"/>
    <property type="project" value="TreeGrafter"/>
</dbReference>
<dbReference type="PROSITE" id="PS50014">
    <property type="entry name" value="BROMODOMAIN_2"/>
    <property type="match status" value="1"/>
</dbReference>
<keyword evidence="6" id="KW-0805">Transcription regulation</keyword>
<dbReference type="Pfam" id="PF00439">
    <property type="entry name" value="Bromodomain"/>
    <property type="match status" value="1"/>
</dbReference>
<dbReference type="InterPro" id="IPR018359">
    <property type="entry name" value="Bromodomain_CS"/>
</dbReference>
<evidence type="ECO:0000259" key="19">
    <source>
        <dbReference type="PROSITE" id="PS50827"/>
    </source>
</evidence>
<accession>A0AA39G7H4</accession>
<name>A0AA39G7H4_MICHY</name>
<dbReference type="InterPro" id="IPR047171">
    <property type="entry name" value="BAZ1A"/>
</dbReference>
<dbReference type="Gene3D" id="1.20.920.10">
    <property type="entry name" value="Bromodomain-like"/>
    <property type="match status" value="1"/>
</dbReference>
<dbReference type="PANTHER" id="PTHR46510">
    <property type="entry name" value="BROMODOMAIN ADJACENT TO ZINC FINGER DOMAIN PROTEIN 1A"/>
    <property type="match status" value="1"/>
</dbReference>
<protein>
    <recommendedName>
        <fullName evidence="11">Bromodomain adjacent to zinc finger domain protein 1A</fullName>
    </recommendedName>
</protein>
<dbReference type="GO" id="GO:0003677">
    <property type="term" value="F:DNA binding"/>
    <property type="evidence" value="ECO:0007669"/>
    <property type="project" value="TreeGrafter"/>
</dbReference>
<evidence type="ECO:0000256" key="14">
    <source>
        <dbReference type="PROSITE-ProRule" id="PRU00475"/>
    </source>
</evidence>
<evidence type="ECO:0000256" key="13">
    <source>
        <dbReference type="PROSITE-ProRule" id="PRU00146"/>
    </source>
</evidence>
<evidence type="ECO:0000256" key="16">
    <source>
        <dbReference type="SAM" id="MobiDB-lite"/>
    </source>
</evidence>
<evidence type="ECO:0000256" key="7">
    <source>
        <dbReference type="ARBA" id="ARBA00023054"/>
    </source>
</evidence>
<dbReference type="InterPro" id="IPR001965">
    <property type="entry name" value="Znf_PHD"/>
</dbReference>
<feature type="domain" description="PHD-type" evidence="18">
    <location>
        <begin position="1180"/>
        <end position="1227"/>
    </location>
</feature>
<feature type="domain" description="Bromo" evidence="17">
    <location>
        <begin position="1309"/>
        <end position="1380"/>
    </location>
</feature>
<dbReference type="InterPro" id="IPR019786">
    <property type="entry name" value="Zinc_finger_PHD-type_CS"/>
</dbReference>
<dbReference type="Proteomes" id="UP001168972">
    <property type="component" value="Unassembled WGS sequence"/>
</dbReference>
<evidence type="ECO:0000259" key="18">
    <source>
        <dbReference type="PROSITE" id="PS50016"/>
    </source>
</evidence>
<dbReference type="GO" id="GO:0006338">
    <property type="term" value="P:chromatin remodeling"/>
    <property type="evidence" value="ECO:0007669"/>
    <property type="project" value="InterPro"/>
</dbReference>
<feature type="region of interest" description="Disordered" evidence="16">
    <location>
        <begin position="1270"/>
        <end position="1293"/>
    </location>
</feature>
<evidence type="ECO:0000256" key="6">
    <source>
        <dbReference type="ARBA" id="ARBA00023015"/>
    </source>
</evidence>
<organism evidence="21 22">
    <name type="scientific">Microctonus hyperodae</name>
    <name type="common">Parasitoid wasp</name>
    <dbReference type="NCBI Taxonomy" id="165561"/>
    <lineage>
        <taxon>Eukaryota</taxon>
        <taxon>Metazoa</taxon>
        <taxon>Ecdysozoa</taxon>
        <taxon>Arthropoda</taxon>
        <taxon>Hexapoda</taxon>
        <taxon>Insecta</taxon>
        <taxon>Pterygota</taxon>
        <taxon>Neoptera</taxon>
        <taxon>Endopterygota</taxon>
        <taxon>Hymenoptera</taxon>
        <taxon>Apocrita</taxon>
        <taxon>Ichneumonoidea</taxon>
        <taxon>Braconidae</taxon>
        <taxon>Euphorinae</taxon>
        <taxon>Microctonus</taxon>
    </lineage>
</organism>
<dbReference type="InterPro" id="IPR013083">
    <property type="entry name" value="Znf_RING/FYVE/PHD"/>
</dbReference>
<evidence type="ECO:0000256" key="9">
    <source>
        <dbReference type="ARBA" id="ARBA00023163"/>
    </source>
</evidence>
<dbReference type="FunFam" id="3.30.40.10:FF:000300">
    <property type="entry name" value="Bromodomain adjacent to zinc finger domain protein 1A"/>
    <property type="match status" value="1"/>
</dbReference>
<keyword evidence="7 15" id="KW-0175">Coiled coil</keyword>
<dbReference type="CDD" id="cd15539">
    <property type="entry name" value="PHD1_AIRE"/>
    <property type="match status" value="1"/>
</dbReference>
<dbReference type="Pfam" id="PF00628">
    <property type="entry name" value="PHD"/>
    <property type="match status" value="2"/>
</dbReference>
<dbReference type="InterPro" id="IPR036427">
    <property type="entry name" value="Bromodomain-like_sf"/>
</dbReference>
<evidence type="ECO:0000256" key="1">
    <source>
        <dbReference type="ARBA" id="ARBA00004123"/>
    </source>
</evidence>
<sequence>MPYLRKKPFQRLHVSSDYKDDDEVFHCEVTNEVFKDYNEYCERIILCNSTIWSCSITGKTNMTYEEALACEENAKKSLKEFPTELRIPILYLATKTSRTSFGEMAEDIFQFARDRYFVGEMVEASFTEDSWCECHILLVIEPTDAQIKAYAMENPSSGGQERQYNPPAKLFRYEVEQLDSGDNDVNQIMIVEASQIKRKKQLYTRERNKIFLRMLCQQNNNGLWIVKNAVQEKYGIGKIRFDTIFAGQIPDFTPPPRKPVVKQKQETIDKFLTSDVSKHRAFAKADPLRKINDKGMRVKKIRKPQDEKLKEELKAKAEVEKAKRKEERDEQRERRREEKQKLAALAVYVREWNKPREDLECEDLRSIVEATGVKCDIPNDNFGDFVMILEFLHFFYQELEVPSYFPYRLTFDALAKAMVAQESSGIFSDLLQLLLANIFKFQAEEENEIHESNSSEEIKINFDHGVSSMREAVKLATRASAWSQTHHGCQLSEINLDYVTLSEILRQHLLSSGRRISEVASKWRYSQRGGYTNHDDPALLFRMNMPRILRALGHKNVCEFDLEDRLYITTCLINQLLTFASIRDVMEERQEKLHQSRRELKLFILAEQRKEKEEKDKMKEREKDGVKVEDTEEKPQETRDSHEEEKKREEYENKLLELQQTIRDDQMMVYLGSDRAHRRYWRFLSIPGLFVENDERWPGTCLVDGTPYSPELQDKDAADTYLRNKFEDEFSNKENNINKVEKTANKNVTFTDENGVIKSSKNDLNEVRQRLMACTGDEECPVHCKRAETKWSFYNNMEEIESLINSLNIRGIREGELRNNLINEIESIKSVIRKCPKHKLNPEVFDIYPKNLKKIIMEHANLDFPLDMPIDKVMELTLRDFILDLEEKLTVGCLASLKVKSRRLWRSAISNNHYDKQCDKLVYGPNEIDVDALTNFSLDKIKNEIKQSSRPGTPDSEVGSGTSNSYQDPGKYLGPANDDELLPDPKQQLSIRQMSCAILQLCHAIDLKYLKNPLGLDDKKKKCSGSEVKEKWEQSLMASTSWSQLFLHLHTLENSVQWGRSVLNARCRICRKCRDAENMLLCDGCNQGQHLYCLKPKLTSVPKGDWFCITCKPRDFKPKEKTRRMRRKFEDEEDEETVMTKETRKSRSKRAIDSDEEVVNDEITYSEDEQLDYGQKLKNKETCSVCGSSGSLVACDTCPKLFHLDCVEPPLSRAPRGRWSCHYCKNVRKNGTKYAQCRERNRNTERMCAAAARSRIHDFVKNLLRNEPADWDADSSTSEEAEPRQTRRASKRAAAVQDKSLHELLADVMRHKDSWPFLSPVTIDEVPDYHEYIKKPMDFGTIKKKLDAGYYEGNKQEFFVDCLLIFDNCHTYNKNHSSVYNFVFRAGMRLSKHFEKKCREMGFNYDEETSRSPPAKKSKMLNDNDVIDNDEDNDNGDDEANNDDDEKDNDDDDDCALDGMTENKSIGQSKLNGR</sequence>
<dbReference type="GO" id="GO:0008623">
    <property type="term" value="C:CHRAC"/>
    <property type="evidence" value="ECO:0007669"/>
    <property type="project" value="TreeGrafter"/>
</dbReference>
<feature type="region of interest" description="Disordered" evidence="16">
    <location>
        <begin position="944"/>
        <end position="979"/>
    </location>
</feature>
<dbReference type="PROSITE" id="PS00633">
    <property type="entry name" value="BROMODOMAIN_1"/>
    <property type="match status" value="1"/>
</dbReference>
<feature type="compositionally biased region" description="Acidic residues" evidence="16">
    <location>
        <begin position="1270"/>
        <end position="1280"/>
    </location>
</feature>
<dbReference type="Pfam" id="PF10537">
    <property type="entry name" value="WAC_Acf1_DNA_bd"/>
    <property type="match status" value="1"/>
</dbReference>
<dbReference type="PANTHER" id="PTHR46510:SF1">
    <property type="entry name" value="BROMODOMAIN ADJACENT TO ZINC FINGER DOMAIN PROTEIN 1A"/>
    <property type="match status" value="1"/>
</dbReference>
<feature type="region of interest" description="Disordered" evidence="16">
    <location>
        <begin position="1405"/>
        <end position="1474"/>
    </location>
</feature>
<evidence type="ECO:0000256" key="8">
    <source>
        <dbReference type="ARBA" id="ARBA00023117"/>
    </source>
</evidence>
<dbReference type="InterPro" id="IPR001487">
    <property type="entry name" value="Bromodomain"/>
</dbReference>
<evidence type="ECO:0000313" key="22">
    <source>
        <dbReference type="Proteomes" id="UP001168972"/>
    </source>
</evidence>
<dbReference type="EMBL" id="JAQQBR010000001">
    <property type="protein sequence ID" value="KAK0182818.1"/>
    <property type="molecule type" value="Genomic_DNA"/>
</dbReference>
<dbReference type="PROSITE" id="PS51136">
    <property type="entry name" value="WAC"/>
    <property type="match status" value="1"/>
</dbReference>